<feature type="compositionally biased region" description="Polar residues" evidence="4">
    <location>
        <begin position="149"/>
        <end position="158"/>
    </location>
</feature>
<dbReference type="CDD" id="cd22200">
    <property type="entry name" value="NRDE2_MID"/>
    <property type="match status" value="1"/>
</dbReference>
<evidence type="ECO:0000313" key="6">
    <source>
        <dbReference type="Ensembl" id="ENSTNIP00000006673.1"/>
    </source>
</evidence>
<evidence type="ECO:0000256" key="1">
    <source>
        <dbReference type="ARBA" id="ARBA00004123"/>
    </source>
</evidence>
<reference evidence="5 7" key="1">
    <citation type="journal article" date="2004" name="Nature">
        <title>Genome duplication in the teleost fish Tetraodon nigroviridis reveals the early vertebrate proto-karyotype.</title>
        <authorList>
            <person name="Jaillon O."/>
            <person name="Aury J.-M."/>
            <person name="Brunet F."/>
            <person name="Petit J.-L."/>
            <person name="Stange-Thomann N."/>
            <person name="Mauceli E."/>
            <person name="Bouneau L."/>
            <person name="Fischer C."/>
            <person name="Ozouf-Costaz C."/>
            <person name="Bernot A."/>
            <person name="Nicaud S."/>
            <person name="Jaffe D."/>
            <person name="Fisher S."/>
            <person name="Lutfalla G."/>
            <person name="Dossat C."/>
            <person name="Segurens B."/>
            <person name="Dasilva C."/>
            <person name="Salanoubat M."/>
            <person name="Levy M."/>
            <person name="Boudet N."/>
            <person name="Castellano S."/>
            <person name="Anthouard V."/>
            <person name="Jubin C."/>
            <person name="Castelli V."/>
            <person name="Katinka M."/>
            <person name="Vacherie B."/>
            <person name="Biemont C."/>
            <person name="Skalli Z."/>
            <person name="Cattolico L."/>
            <person name="Poulain J."/>
            <person name="De Berardinis V."/>
            <person name="Cruaud C."/>
            <person name="Duprat S."/>
            <person name="Brottier P."/>
            <person name="Coutanceau J.-P."/>
            <person name="Gouzy J."/>
            <person name="Parra G."/>
            <person name="Lardier G."/>
            <person name="Chapple C."/>
            <person name="McKernan K.J."/>
            <person name="McEwan P."/>
            <person name="Bosak S."/>
            <person name="Kellis M."/>
            <person name="Volff J.-N."/>
            <person name="Guigo R."/>
            <person name="Zody M.C."/>
            <person name="Mesirov J."/>
            <person name="Lindblad-Toh K."/>
            <person name="Birren B."/>
            <person name="Nusbaum C."/>
            <person name="Kahn D."/>
            <person name="Robinson-Rechavi M."/>
            <person name="Laudet V."/>
            <person name="Schachter V."/>
            <person name="Quetier F."/>
            <person name="Saurin W."/>
            <person name="Scarpelli C."/>
            <person name="Wincker P."/>
            <person name="Lander E.S."/>
            <person name="Weissenbach J."/>
            <person name="Roest Crollius H."/>
        </authorList>
    </citation>
    <scope>NUCLEOTIDE SEQUENCE [LARGE SCALE GENOMIC DNA]</scope>
</reference>
<dbReference type="AlphaFoldDB" id="Q4T5S5"/>
<evidence type="ECO:0000256" key="2">
    <source>
        <dbReference type="ARBA" id="ARBA00009265"/>
    </source>
</evidence>
<evidence type="ECO:0000256" key="3">
    <source>
        <dbReference type="ARBA" id="ARBA00023242"/>
    </source>
</evidence>
<name>Q4T5S5_TETNG</name>
<gene>
    <name evidence="5" type="ORF">GSTENG00006663001</name>
</gene>
<dbReference type="GO" id="GO:1902369">
    <property type="term" value="P:negative regulation of RNA catabolic process"/>
    <property type="evidence" value="ECO:0007669"/>
    <property type="project" value="TreeGrafter"/>
</dbReference>
<dbReference type="GO" id="GO:0031048">
    <property type="term" value="P:regulatory ncRNA-mediated heterochromatin formation"/>
    <property type="evidence" value="ECO:0007669"/>
    <property type="project" value="TreeGrafter"/>
</dbReference>
<dbReference type="PANTHER" id="PTHR13471:SF0">
    <property type="entry name" value="NUCLEAR EXOSOME REGULATOR NRDE2"/>
    <property type="match status" value="1"/>
</dbReference>
<reference evidence="5" key="2">
    <citation type="submission" date="2004-02" db="EMBL/GenBank/DDBJ databases">
        <authorList>
            <consortium name="Genoscope"/>
            <consortium name="Whitehead Institute Centre for Genome Research"/>
        </authorList>
    </citation>
    <scope>NUCLEOTIDE SEQUENCE</scope>
</reference>
<reference evidence="6" key="3">
    <citation type="submission" date="2025-05" db="UniProtKB">
        <authorList>
            <consortium name="Ensembl"/>
        </authorList>
    </citation>
    <scope>IDENTIFICATION</scope>
</reference>
<dbReference type="OrthoDB" id="297219at2759"/>
<dbReference type="Proteomes" id="UP000007303">
    <property type="component" value="Unassembled WGS sequence"/>
</dbReference>
<dbReference type="InterPro" id="IPR013633">
    <property type="entry name" value="NRDE-2"/>
</dbReference>
<comment type="subcellular location">
    <subcellularLocation>
        <location evidence="1">Nucleus</location>
    </subcellularLocation>
</comment>
<dbReference type="GO" id="GO:0071013">
    <property type="term" value="C:catalytic step 2 spliceosome"/>
    <property type="evidence" value="ECO:0007669"/>
    <property type="project" value="TreeGrafter"/>
</dbReference>
<protein>
    <submittedName>
        <fullName evidence="5">(spotted green pufferfish) hypothetical protein</fullName>
    </submittedName>
</protein>
<organism evidence="5">
    <name type="scientific">Tetraodon nigroviridis</name>
    <name type="common">Spotted green pufferfish</name>
    <name type="synonym">Chelonodon nigroviridis</name>
    <dbReference type="NCBI Taxonomy" id="99883"/>
    <lineage>
        <taxon>Eukaryota</taxon>
        <taxon>Metazoa</taxon>
        <taxon>Chordata</taxon>
        <taxon>Craniata</taxon>
        <taxon>Vertebrata</taxon>
        <taxon>Euteleostomi</taxon>
        <taxon>Actinopterygii</taxon>
        <taxon>Neopterygii</taxon>
        <taxon>Teleostei</taxon>
        <taxon>Neoteleostei</taxon>
        <taxon>Acanthomorphata</taxon>
        <taxon>Eupercaria</taxon>
        <taxon>Tetraodontiformes</taxon>
        <taxon>Tetradontoidea</taxon>
        <taxon>Tetraodontidae</taxon>
        <taxon>Tetraodon</taxon>
    </lineage>
</organism>
<accession>Q4T5S5</accession>
<dbReference type="Ensembl" id="ENSTNIT00000006824.1">
    <property type="protein sequence ID" value="ENSTNIP00000006673.1"/>
    <property type="gene ID" value="ENSTNIG00000004062.1"/>
</dbReference>
<keyword evidence="7" id="KW-1185">Reference proteome</keyword>
<sequence length="200" mass="22659">AAKQGSGFSWLDDIQSPMGQLFCVDRKPDPANWMYKSLYRGDIAKYRRKGKSALGLDPRKQEVSWEESESNKKRKGLNKKNADRYYSAVSHQMLKSEAPVSIFPTISESSATTSPASFLLLTDEENMKREPAVNPLGVYDSSTALWLQGKGQQVQAEQENADRKSEPSAGLMSGRTEEFNRQLREQPSDTQLWIEFIKFQ</sequence>
<evidence type="ECO:0000313" key="5">
    <source>
        <dbReference type="EMBL" id="CAF91757.1"/>
    </source>
</evidence>
<dbReference type="GeneTree" id="ENSGT00390000005524"/>
<feature type="region of interest" description="Disordered" evidence="4">
    <location>
        <begin position="149"/>
        <end position="184"/>
    </location>
</feature>
<feature type="compositionally biased region" description="Basic and acidic residues" evidence="4">
    <location>
        <begin position="175"/>
        <end position="184"/>
    </location>
</feature>
<dbReference type="HOGENOM" id="CLU_1369109_0_0_1"/>
<dbReference type="KEGG" id="tng:GSTEN00006663G001"/>
<dbReference type="PANTHER" id="PTHR13471">
    <property type="entry name" value="TETRATRICOPEPTIDE-LIKE HELICAL"/>
    <property type="match status" value="1"/>
</dbReference>
<evidence type="ECO:0000313" key="7">
    <source>
        <dbReference type="Proteomes" id="UP000007303"/>
    </source>
</evidence>
<proteinExistence type="inferred from homology"/>
<dbReference type="STRING" id="99883.ENSTNIP00000006673"/>
<feature type="region of interest" description="Disordered" evidence="4">
    <location>
        <begin position="57"/>
        <end position="79"/>
    </location>
</feature>
<feature type="non-terminal residue" evidence="5">
    <location>
        <position position="1"/>
    </location>
</feature>
<feature type="non-terminal residue" evidence="5">
    <location>
        <position position="200"/>
    </location>
</feature>
<dbReference type="EMBL" id="CAAE01009138">
    <property type="protein sequence ID" value="CAF91757.1"/>
    <property type="molecule type" value="Genomic_DNA"/>
</dbReference>
<keyword evidence="3" id="KW-0539">Nucleus</keyword>
<evidence type="ECO:0000256" key="4">
    <source>
        <dbReference type="SAM" id="MobiDB-lite"/>
    </source>
</evidence>
<comment type="similarity">
    <text evidence="2">Belongs to the NRDE2 family.</text>
</comment>